<keyword evidence="1" id="KW-0812">Transmembrane</keyword>
<reference evidence="2" key="1">
    <citation type="submission" date="2019-03" db="EMBL/GenBank/DDBJ databases">
        <authorList>
            <person name="Mank J."/>
            <person name="Almeida P."/>
        </authorList>
    </citation>
    <scope>NUCLEOTIDE SEQUENCE</scope>
    <source>
        <strain evidence="2">78183</strain>
    </source>
</reference>
<sequence>MECEECRHTHYEVRPQIKEKSSSSIQSPTLIPRSSVIPFCQSSVFQRKSNSGLASSDLQTLEKGESQVIQKSDPGFVFGPSRLVFVQKRFFFFLKKTILFITLVILPVL</sequence>
<proteinExistence type="predicted"/>
<evidence type="ECO:0000256" key="1">
    <source>
        <dbReference type="SAM" id="Phobius"/>
    </source>
</evidence>
<dbReference type="AlphaFoldDB" id="A0A6N2LHV0"/>
<protein>
    <submittedName>
        <fullName evidence="2">Uncharacterized protein</fullName>
    </submittedName>
</protein>
<organism evidence="2">
    <name type="scientific">Salix viminalis</name>
    <name type="common">Common osier</name>
    <name type="synonym">Basket willow</name>
    <dbReference type="NCBI Taxonomy" id="40686"/>
    <lineage>
        <taxon>Eukaryota</taxon>
        <taxon>Viridiplantae</taxon>
        <taxon>Streptophyta</taxon>
        <taxon>Embryophyta</taxon>
        <taxon>Tracheophyta</taxon>
        <taxon>Spermatophyta</taxon>
        <taxon>Magnoliopsida</taxon>
        <taxon>eudicotyledons</taxon>
        <taxon>Gunneridae</taxon>
        <taxon>Pentapetalae</taxon>
        <taxon>rosids</taxon>
        <taxon>fabids</taxon>
        <taxon>Malpighiales</taxon>
        <taxon>Salicaceae</taxon>
        <taxon>Saliceae</taxon>
        <taxon>Salix</taxon>
    </lineage>
</organism>
<keyword evidence="1" id="KW-1133">Transmembrane helix</keyword>
<evidence type="ECO:0000313" key="2">
    <source>
        <dbReference type="EMBL" id="VFU40880.1"/>
    </source>
</evidence>
<dbReference type="EMBL" id="CAADRP010001552">
    <property type="protein sequence ID" value="VFU40880.1"/>
    <property type="molecule type" value="Genomic_DNA"/>
</dbReference>
<keyword evidence="1" id="KW-0472">Membrane</keyword>
<feature type="transmembrane region" description="Helical" evidence="1">
    <location>
        <begin position="90"/>
        <end position="108"/>
    </location>
</feature>
<name>A0A6N2LHV0_SALVM</name>
<accession>A0A6N2LHV0</accession>
<gene>
    <name evidence="2" type="ORF">SVIM_LOCUS238007</name>
</gene>